<name>A0A7W7PLJ9_9ACTN</name>
<evidence type="ECO:0000313" key="2">
    <source>
        <dbReference type="Proteomes" id="UP000556084"/>
    </source>
</evidence>
<reference evidence="1 2" key="1">
    <citation type="submission" date="2020-08" db="EMBL/GenBank/DDBJ databases">
        <title>Genomic Encyclopedia of Type Strains, Phase III (KMG-III): the genomes of soil and plant-associated and newly described type strains.</title>
        <authorList>
            <person name="Whitman W."/>
        </authorList>
    </citation>
    <scope>NUCLEOTIDE SEQUENCE [LARGE SCALE GENOMIC DNA]</scope>
    <source>
        <strain evidence="1 2">CECT 3266</strain>
    </source>
</reference>
<dbReference type="Proteomes" id="UP000556084">
    <property type="component" value="Unassembled WGS sequence"/>
</dbReference>
<dbReference type="AlphaFoldDB" id="A0A7W7PLJ9"/>
<accession>A0A7W7PLJ9</accession>
<dbReference type="RefSeq" id="WP_184349333.1">
    <property type="nucleotide sequence ID" value="NZ_JACHJH010000003.1"/>
</dbReference>
<proteinExistence type="predicted"/>
<dbReference type="EMBL" id="JACHJH010000003">
    <property type="protein sequence ID" value="MBB4893493.1"/>
    <property type="molecule type" value="Genomic_DNA"/>
</dbReference>
<gene>
    <name evidence="1" type="ORF">FHS39_002524</name>
</gene>
<sequence length="110" mass="11504">MSTNSPTIPAETARHVLWHFGQDGGSQPGIFTQYLMHTIATADVVNTAKLADVYPDYTAAIVAAKLDPDVITHLQKIAAGLRCARCGDTDGPFDGAGTSLRCEGCIGGAQ</sequence>
<organism evidence="1 2">
    <name type="scientific">Streptomyces olivoverticillatus</name>
    <dbReference type="NCBI Taxonomy" id="66427"/>
    <lineage>
        <taxon>Bacteria</taxon>
        <taxon>Bacillati</taxon>
        <taxon>Actinomycetota</taxon>
        <taxon>Actinomycetes</taxon>
        <taxon>Kitasatosporales</taxon>
        <taxon>Streptomycetaceae</taxon>
        <taxon>Streptomyces</taxon>
    </lineage>
</organism>
<comment type="caution">
    <text evidence="1">The sequence shown here is derived from an EMBL/GenBank/DDBJ whole genome shotgun (WGS) entry which is preliminary data.</text>
</comment>
<protein>
    <submittedName>
        <fullName evidence="1">Uncharacterized protein</fullName>
    </submittedName>
</protein>
<evidence type="ECO:0000313" key="1">
    <source>
        <dbReference type="EMBL" id="MBB4893493.1"/>
    </source>
</evidence>
<keyword evidence="2" id="KW-1185">Reference proteome</keyword>